<dbReference type="InterPro" id="IPR007743">
    <property type="entry name" value="Immunity-related_GTPase-like"/>
</dbReference>
<dbReference type="GO" id="GO:0035458">
    <property type="term" value="P:cellular response to interferon-beta"/>
    <property type="evidence" value="ECO:0007669"/>
    <property type="project" value="TreeGrafter"/>
</dbReference>
<dbReference type="Proteomes" id="UP000001075">
    <property type="component" value="Unassembled WGS sequence"/>
</dbReference>
<dbReference type="GO" id="GO:0045087">
    <property type="term" value="P:innate immune response"/>
    <property type="evidence" value="ECO:0007669"/>
    <property type="project" value="TreeGrafter"/>
</dbReference>
<organism evidence="1 2">
    <name type="scientific">Cricetulus griseus</name>
    <name type="common">Chinese hamster</name>
    <name type="synonym">Cricetulus barabensis griseus</name>
    <dbReference type="NCBI Taxonomy" id="10029"/>
    <lineage>
        <taxon>Eukaryota</taxon>
        <taxon>Metazoa</taxon>
        <taxon>Chordata</taxon>
        <taxon>Craniata</taxon>
        <taxon>Vertebrata</taxon>
        <taxon>Euteleostomi</taxon>
        <taxon>Mammalia</taxon>
        <taxon>Eutheria</taxon>
        <taxon>Euarchontoglires</taxon>
        <taxon>Glires</taxon>
        <taxon>Rodentia</taxon>
        <taxon>Myomorpha</taxon>
        <taxon>Muroidea</taxon>
        <taxon>Cricetidae</taxon>
        <taxon>Cricetinae</taxon>
        <taxon>Cricetulus</taxon>
    </lineage>
</organism>
<dbReference type="InterPro" id="IPR051515">
    <property type="entry name" value="IRG"/>
</dbReference>
<dbReference type="GO" id="GO:0003924">
    <property type="term" value="F:GTPase activity"/>
    <property type="evidence" value="ECO:0007669"/>
    <property type="project" value="TreeGrafter"/>
</dbReference>
<dbReference type="EMBL" id="JH001691">
    <property type="protein sequence ID" value="EGV95178.1"/>
    <property type="molecule type" value="Genomic_DNA"/>
</dbReference>
<accession>G3IAC2</accession>
<dbReference type="STRING" id="10029.G3IAC2"/>
<dbReference type="AlphaFoldDB" id="G3IAC2"/>
<protein>
    <submittedName>
        <fullName evidence="1">Interferon-inducible GTPase 1</fullName>
    </submittedName>
</protein>
<proteinExistence type="predicted"/>
<evidence type="ECO:0000313" key="2">
    <source>
        <dbReference type="Proteomes" id="UP000001075"/>
    </source>
</evidence>
<dbReference type="PANTHER" id="PTHR32341">
    <property type="entry name" value="INTERFERON-INDUCIBLE GTPASE"/>
    <property type="match status" value="1"/>
</dbReference>
<gene>
    <name evidence="1" type="ORF">I79_020542</name>
</gene>
<dbReference type="GO" id="GO:0005525">
    <property type="term" value="F:GTP binding"/>
    <property type="evidence" value="ECO:0007669"/>
    <property type="project" value="InterPro"/>
</dbReference>
<dbReference type="GO" id="GO:0005789">
    <property type="term" value="C:endoplasmic reticulum membrane"/>
    <property type="evidence" value="ECO:0007669"/>
    <property type="project" value="TreeGrafter"/>
</dbReference>
<dbReference type="Pfam" id="PF05049">
    <property type="entry name" value="IIGP"/>
    <property type="match status" value="1"/>
</dbReference>
<name>G3IAC2_CRIGR</name>
<dbReference type="GO" id="GO:0000045">
    <property type="term" value="P:autophagosome assembly"/>
    <property type="evidence" value="ECO:0007669"/>
    <property type="project" value="TreeGrafter"/>
</dbReference>
<reference evidence="2" key="1">
    <citation type="journal article" date="2011" name="Nat. Biotechnol.">
        <title>The genomic sequence of the Chinese hamster ovary (CHO)-K1 cell line.</title>
        <authorList>
            <person name="Xu X."/>
            <person name="Nagarajan H."/>
            <person name="Lewis N.E."/>
            <person name="Pan S."/>
            <person name="Cai Z."/>
            <person name="Liu X."/>
            <person name="Chen W."/>
            <person name="Xie M."/>
            <person name="Wang W."/>
            <person name="Hammond S."/>
            <person name="Andersen M.R."/>
            <person name="Neff N."/>
            <person name="Passarelli B."/>
            <person name="Koh W."/>
            <person name="Fan H.C."/>
            <person name="Wang J."/>
            <person name="Gui Y."/>
            <person name="Lee K.H."/>
            <person name="Betenbaugh M.J."/>
            <person name="Quake S.R."/>
            <person name="Famili I."/>
            <person name="Palsson B.O."/>
            <person name="Wang J."/>
        </authorList>
    </citation>
    <scope>NUCLEOTIDE SEQUENCE [LARGE SCALE GENOMIC DNA]</scope>
    <source>
        <strain evidence="2">CHO K1 cell line</strain>
    </source>
</reference>
<evidence type="ECO:0000313" key="1">
    <source>
        <dbReference type="EMBL" id="EGV95178.1"/>
    </source>
</evidence>
<dbReference type="PANTHER" id="PTHR32341:SF4">
    <property type="entry name" value="INTERFERON-GAMMA-INDUCIBLE GTPASE IFGGA3 PROTEIN-RELATED"/>
    <property type="match status" value="1"/>
</dbReference>
<sequence length="119" mass="13640">MDVPQIFLISNSDLSDYDFQVLMDSLIRDLPAQKRHNFTLSISNITEAAVDRKHESIQQYIWLEAFKSGLLATLPAVGILRDDVEKLKVKLKRYQVIFGVDDESLELIAKDFKVSVEQL</sequence>
<dbReference type="InParanoid" id="G3IAC2"/>